<dbReference type="PANTHER" id="PTHR43537:SF47">
    <property type="entry name" value="REGULATORY PROTEIN GNTR HTH"/>
    <property type="match status" value="1"/>
</dbReference>
<dbReference type="Gene3D" id="1.20.120.530">
    <property type="entry name" value="GntR ligand-binding domain-like"/>
    <property type="match status" value="1"/>
</dbReference>
<sequence>MPESPAPPIVPPRRVSELVVERLSELIEGGRWPVGTRIPAEPELVAALGVGRNTVREAVRALEHAGILEPRRGDGTYVRAVTGLDAALGRRARTADALHVLEVRSILERGAARVAADRRDEAAVRVLRAALADQERAARDGDEQAFRAADVAFHAELVRSAGNRLLSELYDGIDHVLLRTLATDAHGRHHRDVPGHREVVDAVADGDADAAERAVGATIEAVRAYLVSDGAGSTAEAGA</sequence>
<keyword evidence="6" id="KW-1185">Reference proteome</keyword>
<dbReference type="EMBL" id="BAAAPM010000003">
    <property type="protein sequence ID" value="GAA1713521.1"/>
    <property type="molecule type" value="Genomic_DNA"/>
</dbReference>
<name>A0ABP4UXD6_9MICO</name>
<dbReference type="InterPro" id="IPR000524">
    <property type="entry name" value="Tscrpt_reg_HTH_GntR"/>
</dbReference>
<evidence type="ECO:0000256" key="1">
    <source>
        <dbReference type="ARBA" id="ARBA00023015"/>
    </source>
</evidence>
<evidence type="ECO:0000256" key="2">
    <source>
        <dbReference type="ARBA" id="ARBA00023125"/>
    </source>
</evidence>
<dbReference type="InterPro" id="IPR011711">
    <property type="entry name" value="GntR_C"/>
</dbReference>
<dbReference type="InterPro" id="IPR008920">
    <property type="entry name" value="TF_FadR/GntR_C"/>
</dbReference>
<proteinExistence type="predicted"/>
<reference evidence="6" key="1">
    <citation type="journal article" date="2019" name="Int. J. Syst. Evol. Microbiol.">
        <title>The Global Catalogue of Microorganisms (GCM) 10K type strain sequencing project: providing services to taxonomists for standard genome sequencing and annotation.</title>
        <authorList>
            <consortium name="The Broad Institute Genomics Platform"/>
            <consortium name="The Broad Institute Genome Sequencing Center for Infectious Disease"/>
            <person name="Wu L."/>
            <person name="Ma J."/>
        </authorList>
    </citation>
    <scope>NUCLEOTIDE SEQUENCE [LARGE SCALE GENOMIC DNA]</scope>
    <source>
        <strain evidence="6">JCM 15589</strain>
    </source>
</reference>
<evidence type="ECO:0000256" key="3">
    <source>
        <dbReference type="ARBA" id="ARBA00023163"/>
    </source>
</evidence>
<dbReference type="RefSeq" id="WP_344245758.1">
    <property type="nucleotide sequence ID" value="NZ_BAAAPM010000003.1"/>
</dbReference>
<dbReference type="SMART" id="SM00895">
    <property type="entry name" value="FCD"/>
    <property type="match status" value="1"/>
</dbReference>
<protein>
    <submittedName>
        <fullName evidence="5">FadR/GntR family transcriptional regulator</fullName>
    </submittedName>
</protein>
<dbReference type="InterPro" id="IPR036390">
    <property type="entry name" value="WH_DNA-bd_sf"/>
</dbReference>
<dbReference type="PANTHER" id="PTHR43537">
    <property type="entry name" value="TRANSCRIPTIONAL REGULATOR, GNTR FAMILY"/>
    <property type="match status" value="1"/>
</dbReference>
<dbReference type="Pfam" id="PF07729">
    <property type="entry name" value="FCD"/>
    <property type="match status" value="1"/>
</dbReference>
<dbReference type="PRINTS" id="PR00035">
    <property type="entry name" value="HTHGNTR"/>
</dbReference>
<dbReference type="SMART" id="SM00345">
    <property type="entry name" value="HTH_GNTR"/>
    <property type="match status" value="1"/>
</dbReference>
<keyword evidence="2" id="KW-0238">DNA-binding</keyword>
<evidence type="ECO:0000259" key="4">
    <source>
        <dbReference type="PROSITE" id="PS50949"/>
    </source>
</evidence>
<keyword evidence="3" id="KW-0804">Transcription</keyword>
<dbReference type="InterPro" id="IPR036388">
    <property type="entry name" value="WH-like_DNA-bd_sf"/>
</dbReference>
<dbReference type="SUPFAM" id="SSF48008">
    <property type="entry name" value="GntR ligand-binding domain-like"/>
    <property type="match status" value="1"/>
</dbReference>
<organism evidence="5 6">
    <name type="scientific">Isoptericola hypogeus</name>
    <dbReference type="NCBI Taxonomy" id="300179"/>
    <lineage>
        <taxon>Bacteria</taxon>
        <taxon>Bacillati</taxon>
        <taxon>Actinomycetota</taxon>
        <taxon>Actinomycetes</taxon>
        <taxon>Micrococcales</taxon>
        <taxon>Promicromonosporaceae</taxon>
        <taxon>Isoptericola</taxon>
    </lineage>
</organism>
<dbReference type="PROSITE" id="PS50949">
    <property type="entry name" value="HTH_GNTR"/>
    <property type="match status" value="1"/>
</dbReference>
<comment type="caution">
    <text evidence="5">The sequence shown here is derived from an EMBL/GenBank/DDBJ whole genome shotgun (WGS) entry which is preliminary data.</text>
</comment>
<feature type="domain" description="HTH gntR-type" evidence="4">
    <location>
        <begin position="13"/>
        <end position="81"/>
    </location>
</feature>
<dbReference type="Proteomes" id="UP001501138">
    <property type="component" value="Unassembled WGS sequence"/>
</dbReference>
<evidence type="ECO:0000313" key="5">
    <source>
        <dbReference type="EMBL" id="GAA1713521.1"/>
    </source>
</evidence>
<dbReference type="Pfam" id="PF00392">
    <property type="entry name" value="GntR"/>
    <property type="match status" value="1"/>
</dbReference>
<gene>
    <name evidence="5" type="ORF">GCM10009809_07150</name>
</gene>
<accession>A0ABP4UXD6</accession>
<dbReference type="SUPFAM" id="SSF46785">
    <property type="entry name" value="Winged helix' DNA-binding domain"/>
    <property type="match status" value="1"/>
</dbReference>
<dbReference type="Gene3D" id="1.10.10.10">
    <property type="entry name" value="Winged helix-like DNA-binding domain superfamily/Winged helix DNA-binding domain"/>
    <property type="match status" value="1"/>
</dbReference>
<evidence type="ECO:0000313" key="6">
    <source>
        <dbReference type="Proteomes" id="UP001501138"/>
    </source>
</evidence>
<keyword evidence="1" id="KW-0805">Transcription regulation</keyword>
<dbReference type="CDD" id="cd07377">
    <property type="entry name" value="WHTH_GntR"/>
    <property type="match status" value="1"/>
</dbReference>